<keyword evidence="1" id="KW-0732">Signal</keyword>
<dbReference type="AlphaFoldDB" id="A0A7Y3ZAU5"/>
<name>A0A7Y3ZAU5_9VIBR</name>
<gene>
    <name evidence="2" type="ORF">F0262_14725</name>
</gene>
<proteinExistence type="predicted"/>
<dbReference type="RefSeq" id="WP_171358353.1">
    <property type="nucleotide sequence ID" value="NZ_VTYN01000014.1"/>
</dbReference>
<feature type="chain" id="PRO_5031487515" evidence="1">
    <location>
        <begin position="24"/>
        <end position="390"/>
    </location>
</feature>
<dbReference type="InterPro" id="IPR021889">
    <property type="entry name" value="DUF3500"/>
</dbReference>
<evidence type="ECO:0000256" key="1">
    <source>
        <dbReference type="SAM" id="SignalP"/>
    </source>
</evidence>
<dbReference type="EMBL" id="VTYN01000014">
    <property type="protein sequence ID" value="NOH49305.1"/>
    <property type="molecule type" value="Genomic_DNA"/>
</dbReference>
<dbReference type="PANTHER" id="PTHR37489:SF1">
    <property type="entry name" value="DUF3500 DOMAIN-CONTAINING PROTEIN"/>
    <property type="match status" value="1"/>
</dbReference>
<protein>
    <submittedName>
        <fullName evidence="2">DUF3500 domain-containing protein</fullName>
    </submittedName>
</protein>
<dbReference type="Pfam" id="PF12006">
    <property type="entry name" value="DUF3500"/>
    <property type="match status" value="1"/>
</dbReference>
<comment type="caution">
    <text evidence="2">The sequence shown here is derived from an EMBL/GenBank/DDBJ whole genome shotgun (WGS) entry which is preliminary data.</text>
</comment>
<evidence type="ECO:0000313" key="2">
    <source>
        <dbReference type="EMBL" id="NOH49305.1"/>
    </source>
</evidence>
<dbReference type="PANTHER" id="PTHR37489">
    <property type="entry name" value="DUF3500 DOMAIN-CONTAINING PROTEIN"/>
    <property type="match status" value="1"/>
</dbReference>
<accession>A0A7Y3ZAU5</accession>
<reference evidence="2 3" key="1">
    <citation type="submission" date="2019-08" db="EMBL/GenBank/DDBJ databases">
        <title>Draft genome sequencing and comparative genomics of hatchery-associated Vibrios.</title>
        <authorList>
            <person name="Kehlet-Delgado H."/>
            <person name="Mueller R.S."/>
        </authorList>
    </citation>
    <scope>NUCLEOTIDE SEQUENCE [LARGE SCALE GENOMIC DNA]</scope>
    <source>
        <strain evidence="2 3">00-78-3</strain>
    </source>
</reference>
<dbReference type="Proteomes" id="UP000572072">
    <property type="component" value="Unassembled WGS sequence"/>
</dbReference>
<organism evidence="2 3">
    <name type="scientific">Vibrio rotiferianus</name>
    <dbReference type="NCBI Taxonomy" id="190895"/>
    <lineage>
        <taxon>Bacteria</taxon>
        <taxon>Pseudomonadati</taxon>
        <taxon>Pseudomonadota</taxon>
        <taxon>Gammaproteobacteria</taxon>
        <taxon>Vibrionales</taxon>
        <taxon>Vibrionaceae</taxon>
        <taxon>Vibrio</taxon>
    </lineage>
</organism>
<sequence>MKQSSTLLIAAILAATFTSNSFAHSDHDHTHNYKHPKNTQVVEAVSSATQMTSEASKLFELLSEEQVSAILYKFSDDANRTYWTNAPVDSQARNGLPIGRLSVEQRHQLHQLLISSTSSQGYYKIWAAVQGDNELKKEGENRELTSEKFFNKNQSLGANNYWVSFYGDPRIEARWGYMITGHHLAANFTVVDGKTTFVPMFYGSDPAVIGQGAEAGYQFLPQERRRGYELLNSLDSNQKSIAVISNTVPFNKFGAKDFFGPGTKDNEVQKRGIRGDQLNKNQKELLWILIQEYVRNADFDVADEQLEKIQHDGWDNIYFMWMGPVDGSEQVFFRVNSPSILIDFVDQRTGFDWNTHPHTIVRDPSNDYGENWLQRHISEHHVKGTRPEKK</sequence>
<feature type="signal peptide" evidence="1">
    <location>
        <begin position="1"/>
        <end position="23"/>
    </location>
</feature>
<evidence type="ECO:0000313" key="3">
    <source>
        <dbReference type="Proteomes" id="UP000572072"/>
    </source>
</evidence>